<dbReference type="InterPro" id="IPR009293">
    <property type="entry name" value="UPF0478"/>
</dbReference>
<organism evidence="3 4">
    <name type="scientific">Paenibacillus sabuli</name>
    <dbReference type="NCBI Taxonomy" id="2772509"/>
    <lineage>
        <taxon>Bacteria</taxon>
        <taxon>Bacillati</taxon>
        <taxon>Bacillota</taxon>
        <taxon>Bacilli</taxon>
        <taxon>Bacillales</taxon>
        <taxon>Paenibacillaceae</taxon>
        <taxon>Paenibacillus</taxon>
    </lineage>
</organism>
<evidence type="ECO:0000256" key="1">
    <source>
        <dbReference type="SAM" id="Coils"/>
    </source>
</evidence>
<dbReference type="Proteomes" id="UP000621560">
    <property type="component" value="Unassembled WGS sequence"/>
</dbReference>
<dbReference type="Pfam" id="PF06103">
    <property type="entry name" value="DUF948"/>
    <property type="match status" value="1"/>
</dbReference>
<dbReference type="PANTHER" id="PTHR40070:SF1">
    <property type="entry name" value="UPF0478 PROTEIN YTXG"/>
    <property type="match status" value="1"/>
</dbReference>
<evidence type="ECO:0000313" key="3">
    <source>
        <dbReference type="EMBL" id="MBD2844918.1"/>
    </source>
</evidence>
<keyword evidence="4" id="KW-1185">Reference proteome</keyword>
<accession>A0A927BQK5</accession>
<dbReference type="PANTHER" id="PTHR40070">
    <property type="entry name" value="UPF0478 PROTEIN YTXG"/>
    <property type="match status" value="1"/>
</dbReference>
<evidence type="ECO:0000256" key="2">
    <source>
        <dbReference type="SAM" id="MobiDB-lite"/>
    </source>
</evidence>
<feature type="coiled-coil region" evidence="1">
    <location>
        <begin position="25"/>
        <end position="52"/>
    </location>
</feature>
<comment type="caution">
    <text evidence="3">The sequence shown here is derived from an EMBL/GenBank/DDBJ whole genome shotgun (WGS) entry which is preliminary data.</text>
</comment>
<dbReference type="RefSeq" id="WP_190916034.1">
    <property type="nucleotide sequence ID" value="NZ_JACXIZ010000013.1"/>
</dbReference>
<gene>
    <name evidence="3" type="ORF">IDH44_06935</name>
</gene>
<sequence>MIIEISVLIMAIAVAVLVIFLVQTMRKAQASIETANETLKEARDLVHSSKDDVEDLVISVRGLVDQVNKQISAIDPLMLTVRDVGTAAHELTNSAKQVSVSWMDKLNRQAGDAVASSGQHKPRMAWLDWLETGVKTAKIVSGALQSAKQKKESQAPVAAPTSKTTAIAPVAEAAAAEQSRRYGS</sequence>
<reference evidence="3" key="1">
    <citation type="submission" date="2020-09" db="EMBL/GenBank/DDBJ databases">
        <title>A novel bacterium of genus Paenibacillus, isolated from South China Sea.</title>
        <authorList>
            <person name="Huang H."/>
            <person name="Mo K."/>
            <person name="Hu Y."/>
        </authorList>
    </citation>
    <scope>NUCLEOTIDE SEQUENCE</scope>
    <source>
        <strain evidence="3">IB182496</strain>
    </source>
</reference>
<protein>
    <submittedName>
        <fullName evidence="3">DUF948 domain-containing protein</fullName>
    </submittedName>
</protein>
<name>A0A927BQK5_9BACL</name>
<dbReference type="AlphaFoldDB" id="A0A927BQK5"/>
<dbReference type="EMBL" id="JACXIZ010000013">
    <property type="protein sequence ID" value="MBD2844918.1"/>
    <property type="molecule type" value="Genomic_DNA"/>
</dbReference>
<evidence type="ECO:0000313" key="4">
    <source>
        <dbReference type="Proteomes" id="UP000621560"/>
    </source>
</evidence>
<keyword evidence="1" id="KW-0175">Coiled coil</keyword>
<proteinExistence type="predicted"/>
<feature type="region of interest" description="Disordered" evidence="2">
    <location>
        <begin position="145"/>
        <end position="164"/>
    </location>
</feature>